<feature type="region of interest" description="Disordered" evidence="1">
    <location>
        <begin position="509"/>
        <end position="529"/>
    </location>
</feature>
<dbReference type="KEGG" id="clup:CLUP02_10243"/>
<feature type="region of interest" description="Disordered" evidence="1">
    <location>
        <begin position="697"/>
        <end position="728"/>
    </location>
</feature>
<protein>
    <submittedName>
        <fullName evidence="2">Uncharacterized protein</fullName>
    </submittedName>
</protein>
<dbReference type="EMBL" id="CP019477">
    <property type="protein sequence ID" value="UQC84747.1"/>
    <property type="molecule type" value="Genomic_DNA"/>
</dbReference>
<feature type="region of interest" description="Disordered" evidence="1">
    <location>
        <begin position="1103"/>
        <end position="1127"/>
    </location>
</feature>
<evidence type="ECO:0000313" key="3">
    <source>
        <dbReference type="Proteomes" id="UP000830671"/>
    </source>
</evidence>
<feature type="compositionally biased region" description="Polar residues" evidence="1">
    <location>
        <begin position="232"/>
        <end position="247"/>
    </location>
</feature>
<proteinExistence type="predicted"/>
<feature type="compositionally biased region" description="Low complexity" evidence="1">
    <location>
        <begin position="705"/>
        <end position="716"/>
    </location>
</feature>
<feature type="compositionally biased region" description="Basic and acidic residues" evidence="1">
    <location>
        <begin position="509"/>
        <end position="521"/>
    </location>
</feature>
<dbReference type="Proteomes" id="UP000830671">
    <property type="component" value="Chromosome 5"/>
</dbReference>
<reference evidence="2" key="1">
    <citation type="journal article" date="2021" name="Mol. Plant Microbe Interact.">
        <title>Complete Genome Sequence of the Plant-Pathogenic Fungus Colletotrichum lupini.</title>
        <authorList>
            <person name="Baroncelli R."/>
            <person name="Pensec F."/>
            <person name="Da Lio D."/>
            <person name="Boufleur T."/>
            <person name="Vicente I."/>
            <person name="Sarrocco S."/>
            <person name="Picot A."/>
            <person name="Baraldi E."/>
            <person name="Sukno S."/>
            <person name="Thon M."/>
            <person name="Le Floch G."/>
        </authorList>
    </citation>
    <scope>NUCLEOTIDE SEQUENCE</scope>
    <source>
        <strain evidence="2">IMI 504893</strain>
    </source>
</reference>
<name>A0A9Q8SWB0_9PEZI</name>
<accession>A0A9Q8SWB0</accession>
<evidence type="ECO:0000313" key="2">
    <source>
        <dbReference type="EMBL" id="UQC84747.1"/>
    </source>
</evidence>
<feature type="region of interest" description="Disordered" evidence="1">
    <location>
        <begin position="222"/>
        <end position="256"/>
    </location>
</feature>
<dbReference type="AlphaFoldDB" id="A0A9Q8SWB0"/>
<gene>
    <name evidence="2" type="ORF">CLUP02_10243</name>
</gene>
<feature type="region of interest" description="Disordered" evidence="1">
    <location>
        <begin position="407"/>
        <end position="432"/>
    </location>
</feature>
<sequence length="1225" mass="133941">MSLIASNCMTRGPYPDSSIGCYIMMINRIRRQCSLSPHHYYLAPGAPIVRRVIVAHGNEGPQHSETAAVPPLHPESKPTMATMTRMRPRLTWTTAWPCAIYEDQWPGCLVRTWWTKRHLGLGVSFLHLPELLCGTAHLIIRPRPNSGQKGYNEGQASVTLQAGSVSGCARSLLGEPRECLTVWNALLRQRQSVKLYKSWDVTDGEHVKVDRASGCRLAAGEIMGPGRRHAGNTGNDDGSRPRQSGGQKHTLPCAGSLQKGGRVAGWQIPPSTSPITTCTDTGHCRYASLSPISHRGEVGDTAGEAREMMLVGIVKLSLTHDIEPTGDERQRLQRERRYLPFHGSEGQRSWTHGGARFGDGGKASRNGDGHKHGGHIPAQARLAQVDLPSSTVQLSCDTYSVQLERPDAGCRGHGSRPLPKSPMAWDPAGGRGSDDKRKWLLAAVSREYFVAVEYPWEAPCRDPMLLVFPGFSDEGLGCLGGMDPYREEGRARGGGSMCGCSTQGGISREKGTGIKKKDTKVTRHPPRPASRPCYPERYFSFPCNCGRIPAWTLNTDDGHTEILLLNYLAIVVELWRVSAVALGSPTPQTFDSAGLSTTGSYLTLPCFPCPPRRLRGRTKAAATDARRFCGYILQFIGVGSLPLPLPLALPHDMNIFPTLCPPFVTLTLSCHLTLSPIPPVNIRHHQNYFLFTVTQPNSSGRADSSRSTRSLSTPLRQTVRGRQGSSIDTDGYPYPSSILDLNWHLYRWLATWEIVSSLFSVPPPEQAQHNRAEAHGTFKENNAGAARIFICLLPSHTHTHNTHISPLPSPLSARATIQLPPIPISTLSVPIVIVIVIPGRTQPQYEPRPADFIWSTYFFSNADRTSHLRILLARFLVSDPRLQPKTPDKIPIGIFHVSESLTCLLPNVRSNSFASAFLVSFICRPKTKQGKGRNSLDGVEHPYRPGRWVGLFPSNFSHTYSYTKGCTASGLSGIFLTNFCPCSTPGADKTPLSLSRPSQQAIICPTPLPPPTPSKKEGKKKVQSSSSRDLRAPRTEAPPAAESSNSSSCYLSSSSSPSTTLPAAAAPVLCTSTLSRQQRVSSLRLITTSLSFFPSYNRSPFLTHPHRPLTEDHLPRDSPSPEDIEAPSLSQKAARLLASVLQPNAIIAVADLARPESLILALIDAREHLRTLFVNIISAEAPRRLTIHSPRDDYPSTYLAAGRLLHLRSYSTTAQTSLARPNAPA</sequence>
<evidence type="ECO:0000256" key="1">
    <source>
        <dbReference type="SAM" id="MobiDB-lite"/>
    </source>
</evidence>
<dbReference type="GeneID" id="73344229"/>
<keyword evidence="3" id="KW-1185">Reference proteome</keyword>
<feature type="region of interest" description="Disordered" evidence="1">
    <location>
        <begin position="1001"/>
        <end position="1049"/>
    </location>
</feature>
<organism evidence="2 3">
    <name type="scientific">Colletotrichum lupini</name>
    <dbReference type="NCBI Taxonomy" id="145971"/>
    <lineage>
        <taxon>Eukaryota</taxon>
        <taxon>Fungi</taxon>
        <taxon>Dikarya</taxon>
        <taxon>Ascomycota</taxon>
        <taxon>Pezizomycotina</taxon>
        <taxon>Sordariomycetes</taxon>
        <taxon>Hypocreomycetidae</taxon>
        <taxon>Glomerellales</taxon>
        <taxon>Glomerellaceae</taxon>
        <taxon>Colletotrichum</taxon>
        <taxon>Colletotrichum acutatum species complex</taxon>
    </lineage>
</organism>
<dbReference type="RefSeq" id="XP_049146364.1">
    <property type="nucleotide sequence ID" value="XM_049289219.1"/>
</dbReference>
<feature type="compositionally biased region" description="Low complexity" evidence="1">
    <location>
        <begin position="1035"/>
        <end position="1049"/>
    </location>
</feature>